<dbReference type="Proteomes" id="UP000694865">
    <property type="component" value="Unplaced"/>
</dbReference>
<accession>A0ABM0LV48</accession>
<protein>
    <submittedName>
        <fullName evidence="2">Uncharacterized protein LOC102809432</fullName>
    </submittedName>
</protein>
<name>A0ABM0LV48_SACKO</name>
<feature type="non-terminal residue" evidence="2">
    <location>
        <position position="1"/>
    </location>
</feature>
<evidence type="ECO:0000313" key="2">
    <source>
        <dbReference type="RefSeq" id="XP_006811639.1"/>
    </source>
</evidence>
<dbReference type="GeneID" id="102809432"/>
<dbReference type="RefSeq" id="XP_006811639.1">
    <property type="nucleotide sequence ID" value="XM_006811576.1"/>
</dbReference>
<reference evidence="2" key="1">
    <citation type="submission" date="2025-08" db="UniProtKB">
        <authorList>
            <consortium name="RefSeq"/>
        </authorList>
    </citation>
    <scope>IDENTIFICATION</scope>
    <source>
        <tissue evidence="2">Testes</tissue>
    </source>
</reference>
<evidence type="ECO:0000313" key="1">
    <source>
        <dbReference type="Proteomes" id="UP000694865"/>
    </source>
</evidence>
<gene>
    <name evidence="2" type="primary">LOC102809432</name>
</gene>
<sequence>YNEEPCQSNGGRCWNDNQCLNDDYKSGECPTQSGSIKCCYSGPSDGCATSCGTKAKELACDIQAHSSIYLLTVNPSGVDDGADAASNIRDTCNGCMAKRSSYSCSSGTAPGGYVCLSESVLGYILDVGNNAASPSNTVQVNSIAGACHSTTSYHYRGTAVDFQVKASSPWETYMNLCAANGAVENLGPGDPGHSSHTHCAFSS</sequence>
<proteinExistence type="predicted"/>
<keyword evidence="1" id="KW-1185">Reference proteome</keyword>
<dbReference type="Gene3D" id="3.30.1380.10">
    <property type="match status" value="1"/>
</dbReference>
<organism evidence="1 2">
    <name type="scientific">Saccoglossus kowalevskii</name>
    <name type="common">Acorn worm</name>
    <dbReference type="NCBI Taxonomy" id="10224"/>
    <lineage>
        <taxon>Eukaryota</taxon>
        <taxon>Metazoa</taxon>
        <taxon>Hemichordata</taxon>
        <taxon>Enteropneusta</taxon>
        <taxon>Harrimaniidae</taxon>
        <taxon>Saccoglossus</taxon>
    </lineage>
</organism>
<dbReference type="InterPro" id="IPR009045">
    <property type="entry name" value="Zn_M74/Hedgehog-like"/>
</dbReference>